<evidence type="ECO:0000313" key="9">
    <source>
        <dbReference type="EMBL" id="QNN60470.1"/>
    </source>
</evidence>
<evidence type="ECO:0000259" key="8">
    <source>
        <dbReference type="Pfam" id="PF02608"/>
    </source>
</evidence>
<dbReference type="RefSeq" id="WP_187533599.1">
    <property type="nucleotide sequence ID" value="NZ_CBCSHU010000004.1"/>
</dbReference>
<keyword evidence="6" id="KW-0449">Lipoprotein</keyword>
<dbReference type="InterPro" id="IPR050957">
    <property type="entry name" value="BMP_lipoprotein"/>
</dbReference>
<evidence type="ECO:0000256" key="2">
    <source>
        <dbReference type="ARBA" id="ARBA00008610"/>
    </source>
</evidence>
<dbReference type="Proteomes" id="UP000515928">
    <property type="component" value="Chromosome"/>
</dbReference>
<evidence type="ECO:0000256" key="4">
    <source>
        <dbReference type="ARBA" id="ARBA00022729"/>
    </source>
</evidence>
<evidence type="ECO:0000256" key="1">
    <source>
        <dbReference type="ARBA" id="ARBA00004193"/>
    </source>
</evidence>
<proteinExistence type="inferred from homology"/>
<dbReference type="EMBL" id="CP060715">
    <property type="protein sequence ID" value="QNN60470.1"/>
    <property type="molecule type" value="Genomic_DNA"/>
</dbReference>
<dbReference type="GO" id="GO:0005886">
    <property type="term" value="C:plasma membrane"/>
    <property type="evidence" value="ECO:0007669"/>
    <property type="project" value="UniProtKB-SubCell"/>
</dbReference>
<keyword evidence="4 7" id="KW-0732">Signal</keyword>
<dbReference type="CDD" id="cd06354">
    <property type="entry name" value="PBP1_PrnA-like"/>
    <property type="match status" value="1"/>
</dbReference>
<dbReference type="SUPFAM" id="SSF53822">
    <property type="entry name" value="Periplasmic binding protein-like I"/>
    <property type="match status" value="1"/>
</dbReference>
<comment type="subcellular location">
    <subcellularLocation>
        <location evidence="1">Cell membrane</location>
        <topology evidence="1">Lipid-anchor</topology>
    </subcellularLocation>
</comment>
<evidence type="ECO:0000313" key="10">
    <source>
        <dbReference type="Proteomes" id="UP000515928"/>
    </source>
</evidence>
<keyword evidence="10" id="KW-1185">Reference proteome</keyword>
<name>A0A7G9RXZ5_9FIRM</name>
<accession>A0A7G9RXZ5</accession>
<keyword evidence="3" id="KW-1003">Cell membrane</keyword>
<evidence type="ECO:0000256" key="6">
    <source>
        <dbReference type="ARBA" id="ARBA00023288"/>
    </source>
</evidence>
<comment type="similarity">
    <text evidence="2">Belongs to the BMP lipoprotein family.</text>
</comment>
<evidence type="ECO:0000256" key="5">
    <source>
        <dbReference type="ARBA" id="ARBA00023136"/>
    </source>
</evidence>
<dbReference type="Gene3D" id="3.40.50.2300">
    <property type="match status" value="2"/>
</dbReference>
<keyword evidence="5" id="KW-0472">Membrane</keyword>
<sequence>MKKLLMVALSLVVVLGLTACGKEKEDTAAELGDGKADIILITDEGTIDDRSFNQGSWEGVQEYAKENKDVKIGYLRPKSTNDDEYYNTIKKAIEQGGAKVIVTPGFLFNKAVYQAQAEFPDVHFIFVDSQPQLDPDDFSTVKVGENTVSLVYEEHQAGFLAGYAAVKEGMTKLGFVGGIRVPAVEKFGVGYLYGADAAAKELGVDVEVRYNYVNSFVPKPEVQQLAAGWYANGTEVIFSAAGGAGASVFAAAESANKKAIGVDSDQSKESDVVITSAIKQLQTSVKDALTKHFKNEFPGGQTLSYGIDVDSVGLPMDTSRFEKFKQADYDKIYKELKEDKDGIRTKMEKTHDNDFGNIKLEKVKVIYN</sequence>
<organism evidence="9 10">
    <name type="scientific">Erysipelothrix inopinata</name>
    <dbReference type="NCBI Taxonomy" id="225084"/>
    <lineage>
        <taxon>Bacteria</taxon>
        <taxon>Bacillati</taxon>
        <taxon>Bacillota</taxon>
        <taxon>Erysipelotrichia</taxon>
        <taxon>Erysipelotrichales</taxon>
        <taxon>Erysipelotrichaceae</taxon>
        <taxon>Erysipelothrix</taxon>
    </lineage>
</organism>
<dbReference type="PROSITE" id="PS51257">
    <property type="entry name" value="PROKAR_LIPOPROTEIN"/>
    <property type="match status" value="1"/>
</dbReference>
<dbReference type="PANTHER" id="PTHR34296">
    <property type="entry name" value="TRANSCRIPTIONAL ACTIVATOR PROTEIN MED"/>
    <property type="match status" value="1"/>
</dbReference>
<dbReference type="PANTHER" id="PTHR34296:SF2">
    <property type="entry name" value="ABC TRANSPORTER GUANOSINE-BINDING PROTEIN NUPN"/>
    <property type="match status" value="1"/>
</dbReference>
<evidence type="ECO:0000256" key="3">
    <source>
        <dbReference type="ARBA" id="ARBA00022475"/>
    </source>
</evidence>
<feature type="signal peptide" evidence="7">
    <location>
        <begin position="1"/>
        <end position="19"/>
    </location>
</feature>
<dbReference type="InterPro" id="IPR003760">
    <property type="entry name" value="PnrA-like"/>
</dbReference>
<feature type="domain" description="ABC transporter substrate-binding protein PnrA-like" evidence="8">
    <location>
        <begin position="39"/>
        <end position="334"/>
    </location>
</feature>
<feature type="chain" id="PRO_5039063780" evidence="7">
    <location>
        <begin position="20"/>
        <end position="368"/>
    </location>
</feature>
<evidence type="ECO:0000256" key="7">
    <source>
        <dbReference type="SAM" id="SignalP"/>
    </source>
</evidence>
<dbReference type="KEGG" id="eio:H9L01_08850"/>
<dbReference type="Pfam" id="PF02608">
    <property type="entry name" value="Bmp"/>
    <property type="match status" value="1"/>
</dbReference>
<dbReference type="InterPro" id="IPR028082">
    <property type="entry name" value="Peripla_BP_I"/>
</dbReference>
<gene>
    <name evidence="9" type="ORF">H9L01_08850</name>
</gene>
<dbReference type="AlphaFoldDB" id="A0A7G9RXZ5"/>
<protein>
    <submittedName>
        <fullName evidence="9">BMP family ABC transporter substrate-binding protein</fullName>
    </submittedName>
</protein>
<reference evidence="9 10" key="1">
    <citation type="submission" date="2020-08" db="EMBL/GenBank/DDBJ databases">
        <title>Genome sequence of Erysipelothrix inopinata DSM 15511T.</title>
        <authorList>
            <person name="Hyun D.-W."/>
            <person name="Bae J.-W."/>
        </authorList>
    </citation>
    <scope>NUCLEOTIDE SEQUENCE [LARGE SCALE GENOMIC DNA]</scope>
    <source>
        <strain evidence="9 10">DSM 15511</strain>
    </source>
</reference>